<organism evidence="1 2">
    <name type="scientific">Rhodococcus olei</name>
    <dbReference type="NCBI Taxonomy" id="2161675"/>
    <lineage>
        <taxon>Bacteria</taxon>
        <taxon>Bacillati</taxon>
        <taxon>Actinomycetota</taxon>
        <taxon>Actinomycetes</taxon>
        <taxon>Mycobacteriales</taxon>
        <taxon>Nocardiaceae</taxon>
        <taxon>Rhodococcus</taxon>
    </lineage>
</organism>
<accession>A0ABP8PNS0</accession>
<proteinExistence type="predicted"/>
<protein>
    <recommendedName>
        <fullName evidence="3">DUF2778 domain-containing protein</fullName>
    </recommendedName>
</protein>
<reference evidence="2" key="1">
    <citation type="journal article" date="2019" name="Int. J. Syst. Evol. Microbiol.">
        <title>The Global Catalogue of Microorganisms (GCM) 10K type strain sequencing project: providing services to taxonomists for standard genome sequencing and annotation.</title>
        <authorList>
            <consortium name="The Broad Institute Genomics Platform"/>
            <consortium name="The Broad Institute Genome Sequencing Center for Infectious Disease"/>
            <person name="Wu L."/>
            <person name="Ma J."/>
        </authorList>
    </citation>
    <scope>NUCLEOTIDE SEQUENCE [LARGE SCALE GENOMIC DNA]</scope>
    <source>
        <strain evidence="2">JCM 32206</strain>
    </source>
</reference>
<gene>
    <name evidence="1" type="ORF">GCM10023094_50040</name>
</gene>
<evidence type="ECO:0000313" key="2">
    <source>
        <dbReference type="Proteomes" id="UP001501183"/>
    </source>
</evidence>
<sequence>MANFAFQESPFRTLTDLALKTGEEARPIVWQGAPGDHVHTAFFRQSAPLVFIDELNSGVTARRSFRTLRVTGRISGSGQLTAAAVTTRHGDDVPTLGVVNIRVDDASDTETDMTYSGRYLYWHGNRPSIVRGSLLFPATSGLVGHQIALAQNQKDHGPLPEGLFALRAAVSPGQASVEAANRRGDNSTSNTEEGVQFLRIGGQGIVDINWGTMRVKLNPLQGDMHKRDGFYIHNSRKGYSHGCIEVAPSGDGVDFFAALLAYSNDPKKKQYLKLRVKYSYPAQDTVGNTFDPQYEKRRQLP</sequence>
<evidence type="ECO:0008006" key="3">
    <source>
        <dbReference type="Google" id="ProtNLM"/>
    </source>
</evidence>
<dbReference type="RefSeq" id="WP_345352046.1">
    <property type="nucleotide sequence ID" value="NZ_BAABFB010000075.1"/>
</dbReference>
<dbReference type="EMBL" id="BAABFB010000075">
    <property type="protein sequence ID" value="GAA4489077.1"/>
    <property type="molecule type" value="Genomic_DNA"/>
</dbReference>
<dbReference type="Proteomes" id="UP001501183">
    <property type="component" value="Unassembled WGS sequence"/>
</dbReference>
<comment type="caution">
    <text evidence="1">The sequence shown here is derived from an EMBL/GenBank/DDBJ whole genome shotgun (WGS) entry which is preliminary data.</text>
</comment>
<evidence type="ECO:0000313" key="1">
    <source>
        <dbReference type="EMBL" id="GAA4489077.1"/>
    </source>
</evidence>
<name>A0ABP8PNS0_9NOCA</name>
<keyword evidence="2" id="KW-1185">Reference proteome</keyword>